<comment type="caution">
    <text evidence="2">The sequence shown here is derived from an EMBL/GenBank/DDBJ whole genome shotgun (WGS) entry which is preliminary data.</text>
</comment>
<dbReference type="Gene3D" id="2.10.50.10">
    <property type="entry name" value="Tumor Necrosis Factor Receptor, subunit A, domain 2"/>
    <property type="match status" value="1"/>
</dbReference>
<keyword evidence="1" id="KW-0472">Membrane</keyword>
<name>A0A9W6ZJS2_9STRA</name>
<reference evidence="3" key="1">
    <citation type="journal article" date="2023" name="Commun. Biol.">
        <title>Genome analysis of Parmales, the sister group of diatoms, reveals the evolutionary specialization of diatoms from phago-mixotrophs to photoautotrophs.</title>
        <authorList>
            <person name="Ban H."/>
            <person name="Sato S."/>
            <person name="Yoshikawa S."/>
            <person name="Yamada K."/>
            <person name="Nakamura Y."/>
            <person name="Ichinomiya M."/>
            <person name="Sato N."/>
            <person name="Blanc-Mathieu R."/>
            <person name="Endo H."/>
            <person name="Kuwata A."/>
            <person name="Ogata H."/>
        </authorList>
    </citation>
    <scope>NUCLEOTIDE SEQUENCE [LARGE SCALE GENOMIC DNA]</scope>
    <source>
        <strain evidence="3">NIES 3700</strain>
    </source>
</reference>
<evidence type="ECO:0000313" key="2">
    <source>
        <dbReference type="EMBL" id="GMH55844.1"/>
    </source>
</evidence>
<keyword evidence="1" id="KW-1133">Transmembrane helix</keyword>
<organism evidence="2 3">
    <name type="scientific">Triparma laevis f. longispina</name>
    <dbReference type="NCBI Taxonomy" id="1714387"/>
    <lineage>
        <taxon>Eukaryota</taxon>
        <taxon>Sar</taxon>
        <taxon>Stramenopiles</taxon>
        <taxon>Ochrophyta</taxon>
        <taxon>Bolidophyceae</taxon>
        <taxon>Parmales</taxon>
        <taxon>Triparmaceae</taxon>
        <taxon>Triparma</taxon>
    </lineage>
</organism>
<dbReference type="EMBL" id="BRXW01000448">
    <property type="protein sequence ID" value="GMH55844.1"/>
    <property type="molecule type" value="Genomic_DNA"/>
</dbReference>
<dbReference type="PANTHER" id="PTHR11319">
    <property type="entry name" value="G PROTEIN-COUPLED RECEPTOR-RELATED"/>
    <property type="match status" value="1"/>
</dbReference>
<proteinExistence type="predicted"/>
<dbReference type="AlphaFoldDB" id="A0A9W6ZJS2"/>
<feature type="transmembrane region" description="Helical" evidence="1">
    <location>
        <begin position="210"/>
        <end position="231"/>
    </location>
</feature>
<dbReference type="OrthoDB" id="195103at2759"/>
<keyword evidence="3" id="KW-1185">Reference proteome</keyword>
<gene>
    <name evidence="2" type="ORF">TrLO_g6523</name>
</gene>
<protein>
    <recommendedName>
        <fullName evidence="4">Tyrosine-protein kinase ephrin type A/B receptor-like domain-containing protein</fullName>
    </recommendedName>
</protein>
<sequence length="287" mass="31474">MYSLGGADDCSACKVDEWSKEATTGCSPCPQYMAYNETMKKCTCLASFIFQEDNTYTCKAGEILMGTACAPCETAKWKSDIGVTSCNLCSSTPQGSTTNSLGSISNSSCICPAGKYDDLNGKCEDVKEGMNHTVAGMTLETLEIEPEYWRMNSRSADIRECPVREACVGGNGTDYCREGHDGPYCNLCFDGYAKDPFLLCQSCDTTATSLVLSILFFFVVAGLLFSVVILLKRNKTIYKRSRTASRSSSPAFTSPPPFQRWCRRCHFPRFSRRLSNQFSSSTATSSS</sequence>
<keyword evidence="1" id="KW-0812">Transmembrane</keyword>
<evidence type="ECO:0000313" key="3">
    <source>
        <dbReference type="Proteomes" id="UP001165122"/>
    </source>
</evidence>
<dbReference type="PANTHER" id="PTHR11319:SF35">
    <property type="entry name" value="OUTER MEMBRANE PROTEIN PMPC-RELATED"/>
    <property type="match status" value="1"/>
</dbReference>
<dbReference type="Proteomes" id="UP001165122">
    <property type="component" value="Unassembled WGS sequence"/>
</dbReference>
<evidence type="ECO:0000256" key="1">
    <source>
        <dbReference type="SAM" id="Phobius"/>
    </source>
</evidence>
<accession>A0A9W6ZJS2</accession>
<evidence type="ECO:0008006" key="4">
    <source>
        <dbReference type="Google" id="ProtNLM"/>
    </source>
</evidence>